<organism evidence="1 2">
    <name type="scientific">Haemonchus contortus</name>
    <name type="common">Barber pole worm</name>
    <dbReference type="NCBI Taxonomy" id="6289"/>
    <lineage>
        <taxon>Eukaryota</taxon>
        <taxon>Metazoa</taxon>
        <taxon>Ecdysozoa</taxon>
        <taxon>Nematoda</taxon>
        <taxon>Chromadorea</taxon>
        <taxon>Rhabditida</taxon>
        <taxon>Rhabditina</taxon>
        <taxon>Rhabditomorpha</taxon>
        <taxon>Strongyloidea</taxon>
        <taxon>Trichostrongylidae</taxon>
        <taxon>Haemonchus</taxon>
    </lineage>
</organism>
<dbReference type="WBParaSite" id="HCON_00179400-00001">
    <property type="protein sequence ID" value="HCON_00179400-00001"/>
    <property type="gene ID" value="HCON_00179400"/>
</dbReference>
<protein>
    <submittedName>
        <fullName evidence="2">RNA-dependent RNA polymerase</fullName>
    </submittedName>
</protein>
<reference evidence="2" key="1">
    <citation type="submission" date="2020-12" db="UniProtKB">
        <authorList>
            <consortium name="WormBaseParasite"/>
        </authorList>
    </citation>
    <scope>IDENTIFICATION</scope>
    <source>
        <strain evidence="2">MHco3</strain>
    </source>
</reference>
<dbReference type="Proteomes" id="UP000025227">
    <property type="component" value="Unplaced"/>
</dbReference>
<evidence type="ECO:0000313" key="1">
    <source>
        <dbReference type="Proteomes" id="UP000025227"/>
    </source>
</evidence>
<keyword evidence="1" id="KW-1185">Reference proteome</keyword>
<name>A0A7I5EE70_HAECO</name>
<proteinExistence type="predicted"/>
<evidence type="ECO:0000313" key="2">
    <source>
        <dbReference type="WBParaSite" id="HCON_00179400-00001"/>
    </source>
</evidence>
<sequence length="89" mass="9879">MLLALAGYIDVIRARRILESVSKFRIREYVCHKHVAQALLPQPPHGFIFGDLSQYDNISTALEGLPAADILAYRRKRYARATGAPLGGV</sequence>
<dbReference type="AlphaFoldDB" id="A0A7I5EE70"/>
<accession>A0A7I5EE70</accession>